<proteinExistence type="predicted"/>
<dbReference type="Pfam" id="PF00293">
    <property type="entry name" value="NUDIX"/>
    <property type="match status" value="1"/>
</dbReference>
<dbReference type="PROSITE" id="PS51462">
    <property type="entry name" value="NUDIX"/>
    <property type="match status" value="1"/>
</dbReference>
<dbReference type="PRINTS" id="PR00502">
    <property type="entry name" value="NUDIXFAMILY"/>
</dbReference>
<keyword evidence="5" id="KW-1185">Reference proteome</keyword>
<dbReference type="InterPro" id="IPR020476">
    <property type="entry name" value="Nudix_hydrolase"/>
</dbReference>
<organism evidence="4 5">
    <name type="scientific">Dysgonomonas mossii DSM 22836</name>
    <dbReference type="NCBI Taxonomy" id="742767"/>
    <lineage>
        <taxon>Bacteria</taxon>
        <taxon>Pseudomonadati</taxon>
        <taxon>Bacteroidota</taxon>
        <taxon>Bacteroidia</taxon>
        <taxon>Bacteroidales</taxon>
        <taxon>Dysgonomonadaceae</taxon>
        <taxon>Dysgonomonas</taxon>
    </lineage>
</organism>
<dbReference type="InterPro" id="IPR015797">
    <property type="entry name" value="NUDIX_hydrolase-like_dom_sf"/>
</dbReference>
<dbReference type="RefSeq" id="WP_006844403.1">
    <property type="nucleotide sequence ID" value="NZ_AQWJ01000007.1"/>
</dbReference>
<evidence type="ECO:0000256" key="2">
    <source>
        <dbReference type="ARBA" id="ARBA00022801"/>
    </source>
</evidence>
<dbReference type="CDD" id="cd04690">
    <property type="entry name" value="NUDIX_Hydrolase"/>
    <property type="match status" value="1"/>
</dbReference>
<evidence type="ECO:0000256" key="1">
    <source>
        <dbReference type="ARBA" id="ARBA00001946"/>
    </source>
</evidence>
<accession>F8X480</accession>
<feature type="domain" description="Nudix hydrolase" evidence="3">
    <location>
        <begin position="5"/>
        <end position="131"/>
    </location>
</feature>
<evidence type="ECO:0000313" key="4">
    <source>
        <dbReference type="EMBL" id="EGK05126.1"/>
    </source>
</evidence>
<dbReference type="Proteomes" id="UP000006420">
    <property type="component" value="Unassembled WGS sequence"/>
</dbReference>
<dbReference type="eggNOG" id="COG1051">
    <property type="taxonomic scope" value="Bacteria"/>
</dbReference>
<dbReference type="Gene3D" id="3.90.79.10">
    <property type="entry name" value="Nucleoside Triphosphate Pyrophosphohydrolase"/>
    <property type="match status" value="1"/>
</dbReference>
<reference evidence="4 5" key="1">
    <citation type="submission" date="2011-04" db="EMBL/GenBank/DDBJ databases">
        <title>The Genome Sequence of Dysgonomonas mossii DSM 22836.</title>
        <authorList>
            <consortium name="The Broad Institute Genome Sequencing Platform"/>
            <person name="Earl A."/>
            <person name="Ward D."/>
            <person name="Feldgarden M."/>
            <person name="Gevers D."/>
            <person name="Pudlo N."/>
            <person name="Martens E."/>
            <person name="Allen-Vercoe E."/>
            <person name="Young S.K."/>
            <person name="Zeng Q."/>
            <person name="Gargeya S."/>
            <person name="Fitzgerald M."/>
            <person name="Haas B."/>
            <person name="Abouelleil A."/>
            <person name="Alvarado L."/>
            <person name="Arachchi H.M."/>
            <person name="Berlin A."/>
            <person name="Brown A."/>
            <person name="Chapman S.B."/>
            <person name="Chen Z."/>
            <person name="Dunbar C."/>
            <person name="Freedman E."/>
            <person name="Gearin G."/>
            <person name="Gellesch M."/>
            <person name="Goldberg J."/>
            <person name="Griggs A."/>
            <person name="Gujja S."/>
            <person name="Heiman D."/>
            <person name="Howarth C."/>
            <person name="Larson L."/>
            <person name="Lui A."/>
            <person name="MacDonald P.J.P."/>
            <person name="Mehta T."/>
            <person name="Montmayeur A."/>
            <person name="Murphy C."/>
            <person name="Neiman D."/>
            <person name="Pearson M."/>
            <person name="Priest M."/>
            <person name="Roberts A."/>
            <person name="Saif S."/>
            <person name="Shea T."/>
            <person name="Shenoy N."/>
            <person name="Sisk P."/>
            <person name="Stolte C."/>
            <person name="Sykes S."/>
            <person name="Yandava C."/>
            <person name="Wortman J."/>
            <person name="Nusbaum C."/>
            <person name="Birren B."/>
        </authorList>
    </citation>
    <scope>NUCLEOTIDE SEQUENCE [LARGE SCALE GENOMIC DNA]</scope>
    <source>
        <strain evidence="4 5">DSM 22836</strain>
    </source>
</reference>
<dbReference type="SUPFAM" id="SSF55811">
    <property type="entry name" value="Nudix"/>
    <property type="match status" value="1"/>
</dbReference>
<dbReference type="STRING" id="742767.HMPREF9456_03039"/>
<dbReference type="OrthoDB" id="9810648at2"/>
<dbReference type="InterPro" id="IPR000086">
    <property type="entry name" value="NUDIX_hydrolase_dom"/>
</dbReference>
<evidence type="ECO:0000259" key="3">
    <source>
        <dbReference type="PROSITE" id="PS51462"/>
    </source>
</evidence>
<dbReference type="AlphaFoldDB" id="F8X480"/>
<gene>
    <name evidence="4" type="ORF">HMPREF9456_03039</name>
</gene>
<dbReference type="EMBL" id="ADLW01000018">
    <property type="protein sequence ID" value="EGK05126.1"/>
    <property type="molecule type" value="Genomic_DNA"/>
</dbReference>
<keyword evidence="2" id="KW-0378">Hydrolase</keyword>
<dbReference type="HOGENOM" id="CLU_037162_13_3_10"/>
<name>F8X480_9BACT</name>
<comment type="caution">
    <text evidence="4">The sequence shown here is derived from an EMBL/GenBank/DDBJ whole genome shotgun (WGS) entry which is preliminary data.</text>
</comment>
<dbReference type="GO" id="GO:0016787">
    <property type="term" value="F:hydrolase activity"/>
    <property type="evidence" value="ECO:0007669"/>
    <property type="project" value="UniProtKB-KW"/>
</dbReference>
<protein>
    <recommendedName>
        <fullName evidence="3">Nudix hydrolase domain-containing protein</fullName>
    </recommendedName>
</protein>
<sequence length="138" mass="15943">MCKIKFIHTVGFVVIKNYKLLLAYSNNKKAWYLPGGKIEAGESPQQSLLREVWEELTLKVDVELLKYYCHITAPAYGENANLIMKQDCYLYELYENISPNNEIGAIKFFDSYSYEQEPAQVIGVLQILKKLKADRLVI</sequence>
<dbReference type="GeneID" id="78083639"/>
<dbReference type="PANTHER" id="PTHR43046:SF14">
    <property type="entry name" value="MUTT_NUDIX FAMILY PROTEIN"/>
    <property type="match status" value="1"/>
</dbReference>
<evidence type="ECO:0000313" key="5">
    <source>
        <dbReference type="Proteomes" id="UP000006420"/>
    </source>
</evidence>
<comment type="cofactor">
    <cofactor evidence="1">
        <name>Mg(2+)</name>
        <dbReference type="ChEBI" id="CHEBI:18420"/>
    </cofactor>
</comment>
<dbReference type="PANTHER" id="PTHR43046">
    <property type="entry name" value="GDP-MANNOSE MANNOSYL HYDROLASE"/>
    <property type="match status" value="1"/>
</dbReference>